<evidence type="ECO:0000313" key="2">
    <source>
        <dbReference type="EMBL" id="KAK2115017.1"/>
    </source>
</evidence>
<accession>A0ABQ9W057</accession>
<gene>
    <name evidence="2" type="ORF">P7K49_005642</name>
</gene>
<protein>
    <submittedName>
        <fullName evidence="2">Uncharacterized protein</fullName>
    </submittedName>
</protein>
<feature type="non-terminal residue" evidence="2">
    <location>
        <position position="1"/>
    </location>
</feature>
<sequence length="64" mass="7094">ETGDVWSPESLEVVCCAVCEKDPWVESCWIQKSISLTGKINELPPANKRPSNDSNEKEHSVVPP</sequence>
<organism evidence="2 3">
    <name type="scientific">Saguinus oedipus</name>
    <name type="common">Cotton-top tamarin</name>
    <name type="synonym">Oedipomidas oedipus</name>
    <dbReference type="NCBI Taxonomy" id="9490"/>
    <lineage>
        <taxon>Eukaryota</taxon>
        <taxon>Metazoa</taxon>
        <taxon>Chordata</taxon>
        <taxon>Craniata</taxon>
        <taxon>Vertebrata</taxon>
        <taxon>Euteleostomi</taxon>
        <taxon>Mammalia</taxon>
        <taxon>Eutheria</taxon>
        <taxon>Euarchontoglires</taxon>
        <taxon>Primates</taxon>
        <taxon>Haplorrhini</taxon>
        <taxon>Platyrrhini</taxon>
        <taxon>Cebidae</taxon>
        <taxon>Callitrichinae</taxon>
        <taxon>Saguinus</taxon>
    </lineage>
</organism>
<evidence type="ECO:0000256" key="1">
    <source>
        <dbReference type="SAM" id="MobiDB-lite"/>
    </source>
</evidence>
<dbReference type="Proteomes" id="UP001266305">
    <property type="component" value="Unassembled WGS sequence"/>
</dbReference>
<feature type="compositionally biased region" description="Basic and acidic residues" evidence="1">
    <location>
        <begin position="50"/>
        <end position="64"/>
    </location>
</feature>
<proteinExistence type="predicted"/>
<evidence type="ECO:0000313" key="3">
    <source>
        <dbReference type="Proteomes" id="UP001266305"/>
    </source>
</evidence>
<feature type="region of interest" description="Disordered" evidence="1">
    <location>
        <begin position="40"/>
        <end position="64"/>
    </location>
</feature>
<name>A0ABQ9W057_SAGOE</name>
<keyword evidence="3" id="KW-1185">Reference proteome</keyword>
<reference evidence="2 3" key="1">
    <citation type="submission" date="2023-05" db="EMBL/GenBank/DDBJ databases">
        <title>B98-5 Cell Line De Novo Hybrid Assembly: An Optical Mapping Approach.</title>
        <authorList>
            <person name="Kananen K."/>
            <person name="Auerbach J.A."/>
            <person name="Kautto E."/>
            <person name="Blachly J.S."/>
        </authorList>
    </citation>
    <scope>NUCLEOTIDE SEQUENCE [LARGE SCALE GENOMIC DNA]</scope>
    <source>
        <strain evidence="2">B95-8</strain>
        <tissue evidence="2">Cell line</tissue>
    </source>
</reference>
<comment type="caution">
    <text evidence="2">The sequence shown here is derived from an EMBL/GenBank/DDBJ whole genome shotgun (WGS) entry which is preliminary data.</text>
</comment>
<dbReference type="EMBL" id="JASSZA010000003">
    <property type="protein sequence ID" value="KAK2115017.1"/>
    <property type="molecule type" value="Genomic_DNA"/>
</dbReference>